<sequence>MSTDKISPDDGRITHCEAVLNGQTYHLWFGWRFQIPFLIQQNLRVVVPDMMGYGGTLAKHLRAPKIILGGHDWGGFVVYRTAQWYPELVTHVFSVCTPYTAPSRHYISLAEMVNGPLPQFGYQLQLAGPELEANIKSYDQVKGFLKALYGGRSASGKPCFRPETGIDLEGLKTIGLAPSLDGKELEYYIKEYMRRGLHGPLNWYRTRRINYEDDLELQTKKVNQPVLFISGKLDAVLTPEMSKGMEVFIPLLRRREVETGHWALTQAPEEVNKILEDWLVEVVFGAKSVL</sequence>
<reference evidence="4" key="1">
    <citation type="submission" date="2020-06" db="EMBL/GenBank/DDBJ databases">
        <authorList>
            <person name="Onetto C."/>
        </authorList>
    </citation>
    <scope>NUCLEOTIDE SEQUENCE</scope>
</reference>
<dbReference type="InterPro" id="IPR000073">
    <property type="entry name" value="AB_hydrolase_1"/>
</dbReference>
<dbReference type="SUPFAM" id="SSF53474">
    <property type="entry name" value="alpha/beta-Hydrolases"/>
    <property type="match status" value="1"/>
</dbReference>
<proteinExistence type="inferred from homology"/>
<dbReference type="InterPro" id="IPR000639">
    <property type="entry name" value="Epox_hydrolase-like"/>
</dbReference>
<dbReference type="PRINTS" id="PR00412">
    <property type="entry name" value="EPOXHYDRLASE"/>
</dbReference>
<dbReference type="InterPro" id="IPR029058">
    <property type="entry name" value="AB_hydrolase_fold"/>
</dbReference>
<evidence type="ECO:0000259" key="3">
    <source>
        <dbReference type="Pfam" id="PF00561"/>
    </source>
</evidence>
<keyword evidence="5" id="KW-1185">Reference proteome</keyword>
<dbReference type="PANTHER" id="PTHR43329">
    <property type="entry name" value="EPOXIDE HYDROLASE"/>
    <property type="match status" value="1"/>
</dbReference>
<evidence type="ECO:0000256" key="2">
    <source>
        <dbReference type="ARBA" id="ARBA00038334"/>
    </source>
</evidence>
<dbReference type="Gene3D" id="3.40.50.1820">
    <property type="entry name" value="alpha/beta hydrolase"/>
    <property type="match status" value="1"/>
</dbReference>
<gene>
    <name evidence="4" type="ORF">AWRI4620_LOCUS4289</name>
</gene>
<organism evidence="4 5">
    <name type="scientific">Aureobasidium uvarum</name>
    <dbReference type="NCBI Taxonomy" id="2773716"/>
    <lineage>
        <taxon>Eukaryota</taxon>
        <taxon>Fungi</taxon>
        <taxon>Dikarya</taxon>
        <taxon>Ascomycota</taxon>
        <taxon>Pezizomycotina</taxon>
        <taxon>Dothideomycetes</taxon>
        <taxon>Dothideomycetidae</taxon>
        <taxon>Dothideales</taxon>
        <taxon>Saccotheciaceae</taxon>
        <taxon>Aureobasidium</taxon>
    </lineage>
</organism>
<dbReference type="Pfam" id="PF00561">
    <property type="entry name" value="Abhydrolase_1"/>
    <property type="match status" value="1"/>
</dbReference>
<dbReference type="Proteomes" id="UP000745764">
    <property type="component" value="Unassembled WGS sequence"/>
</dbReference>
<evidence type="ECO:0000313" key="4">
    <source>
        <dbReference type="EMBL" id="CAD0110034.1"/>
    </source>
</evidence>
<comment type="caution">
    <text evidence="4">The sequence shown here is derived from an EMBL/GenBank/DDBJ whole genome shotgun (WGS) entry which is preliminary data.</text>
</comment>
<dbReference type="GO" id="GO:0016787">
    <property type="term" value="F:hydrolase activity"/>
    <property type="evidence" value="ECO:0007669"/>
    <property type="project" value="UniProtKB-KW"/>
</dbReference>
<accession>A0A9N8KDZ3</accession>
<evidence type="ECO:0000313" key="5">
    <source>
        <dbReference type="Proteomes" id="UP000745764"/>
    </source>
</evidence>
<comment type="similarity">
    <text evidence="2">Belongs to the AB hydrolase superfamily. Epoxide hydrolase family.</text>
</comment>
<name>A0A9N8KDZ3_9PEZI</name>
<dbReference type="EMBL" id="CAINUL010000005">
    <property type="protein sequence ID" value="CAD0110034.1"/>
    <property type="molecule type" value="Genomic_DNA"/>
</dbReference>
<feature type="domain" description="AB hydrolase-1" evidence="3">
    <location>
        <begin position="59"/>
        <end position="265"/>
    </location>
</feature>
<protein>
    <recommendedName>
        <fullName evidence="3">AB hydrolase-1 domain-containing protein</fullName>
    </recommendedName>
</protein>
<dbReference type="OrthoDB" id="408373at2759"/>
<dbReference type="AlphaFoldDB" id="A0A9N8KDZ3"/>
<evidence type="ECO:0000256" key="1">
    <source>
        <dbReference type="ARBA" id="ARBA00022801"/>
    </source>
</evidence>
<keyword evidence="1" id="KW-0378">Hydrolase</keyword>